<sequence length="83" mass="9101">MRQKGNINTWQLKLALRVPIRLNVSDTIVGLGLCRTNQVPPTSSSVLLISEPRILKSLQPMLTNSAPSHRRPSVTDGNIDSPT</sequence>
<reference evidence="2 3" key="1">
    <citation type="journal article" date="2018" name="Front. Plant Sci.">
        <title>Red Clover (Trifolium pratense) and Zigzag Clover (T. medium) - A Picture of Genomic Similarities and Differences.</title>
        <authorList>
            <person name="Dluhosova J."/>
            <person name="Istvanek J."/>
            <person name="Nedelnik J."/>
            <person name="Repkova J."/>
        </authorList>
    </citation>
    <scope>NUCLEOTIDE SEQUENCE [LARGE SCALE GENOMIC DNA]</scope>
    <source>
        <strain evidence="3">cv. 10/8</strain>
        <tissue evidence="2">Leaf</tissue>
    </source>
</reference>
<evidence type="ECO:0000313" key="2">
    <source>
        <dbReference type="EMBL" id="MCH83878.1"/>
    </source>
</evidence>
<proteinExistence type="predicted"/>
<accession>A0A392MAP5</accession>
<dbReference type="AlphaFoldDB" id="A0A392MAP5"/>
<organism evidence="2 3">
    <name type="scientific">Trifolium medium</name>
    <dbReference type="NCBI Taxonomy" id="97028"/>
    <lineage>
        <taxon>Eukaryota</taxon>
        <taxon>Viridiplantae</taxon>
        <taxon>Streptophyta</taxon>
        <taxon>Embryophyta</taxon>
        <taxon>Tracheophyta</taxon>
        <taxon>Spermatophyta</taxon>
        <taxon>Magnoliopsida</taxon>
        <taxon>eudicotyledons</taxon>
        <taxon>Gunneridae</taxon>
        <taxon>Pentapetalae</taxon>
        <taxon>rosids</taxon>
        <taxon>fabids</taxon>
        <taxon>Fabales</taxon>
        <taxon>Fabaceae</taxon>
        <taxon>Papilionoideae</taxon>
        <taxon>50 kb inversion clade</taxon>
        <taxon>NPAAA clade</taxon>
        <taxon>Hologalegina</taxon>
        <taxon>IRL clade</taxon>
        <taxon>Trifolieae</taxon>
        <taxon>Trifolium</taxon>
    </lineage>
</organism>
<protein>
    <submittedName>
        <fullName evidence="2">Uncharacterized protein</fullName>
    </submittedName>
</protein>
<dbReference type="Proteomes" id="UP000265520">
    <property type="component" value="Unassembled WGS sequence"/>
</dbReference>
<feature type="region of interest" description="Disordered" evidence="1">
    <location>
        <begin position="61"/>
        <end position="83"/>
    </location>
</feature>
<comment type="caution">
    <text evidence="2">The sequence shown here is derived from an EMBL/GenBank/DDBJ whole genome shotgun (WGS) entry which is preliminary data.</text>
</comment>
<evidence type="ECO:0000313" key="3">
    <source>
        <dbReference type="Proteomes" id="UP000265520"/>
    </source>
</evidence>
<evidence type="ECO:0000256" key="1">
    <source>
        <dbReference type="SAM" id="MobiDB-lite"/>
    </source>
</evidence>
<gene>
    <name evidence="2" type="ORF">A2U01_0004705</name>
</gene>
<dbReference type="EMBL" id="LXQA010005894">
    <property type="protein sequence ID" value="MCH83878.1"/>
    <property type="molecule type" value="Genomic_DNA"/>
</dbReference>
<keyword evidence="3" id="KW-1185">Reference proteome</keyword>
<name>A0A392MAP5_9FABA</name>